<dbReference type="SMART" id="SM01010">
    <property type="entry name" value="AMPKBI"/>
    <property type="match status" value="1"/>
</dbReference>
<dbReference type="InterPro" id="IPR037256">
    <property type="entry name" value="ASC_dom_sf"/>
</dbReference>
<feature type="region of interest" description="Disordered" evidence="3">
    <location>
        <begin position="369"/>
        <end position="391"/>
    </location>
</feature>
<protein>
    <submittedName>
        <fullName evidence="5">5'-AMP-activated protein kinase beta subunit, interation domain-containing protein</fullName>
    </submittedName>
</protein>
<dbReference type="GO" id="GO:0031588">
    <property type="term" value="C:nucleotide-activated protein kinase complex"/>
    <property type="evidence" value="ECO:0007669"/>
    <property type="project" value="TreeGrafter"/>
</dbReference>
<dbReference type="InterPro" id="IPR013783">
    <property type="entry name" value="Ig-like_fold"/>
</dbReference>
<dbReference type="InterPro" id="IPR006828">
    <property type="entry name" value="ASC_dom"/>
</dbReference>
<dbReference type="OrthoDB" id="531008at2759"/>
<evidence type="ECO:0000256" key="1">
    <source>
        <dbReference type="ARBA" id="ARBA00010926"/>
    </source>
</evidence>
<evidence type="ECO:0000313" key="5">
    <source>
        <dbReference type="EMBL" id="KAF9075790.1"/>
    </source>
</evidence>
<dbReference type="PANTHER" id="PTHR10343:SF81">
    <property type="entry name" value="CRUCIFORM DNA-RECOGNIZING PROTEIN 1-RELATED"/>
    <property type="match status" value="1"/>
</dbReference>
<organism evidence="5 6">
    <name type="scientific">Rhodocollybia butyracea</name>
    <dbReference type="NCBI Taxonomy" id="206335"/>
    <lineage>
        <taxon>Eukaryota</taxon>
        <taxon>Fungi</taxon>
        <taxon>Dikarya</taxon>
        <taxon>Basidiomycota</taxon>
        <taxon>Agaricomycotina</taxon>
        <taxon>Agaricomycetes</taxon>
        <taxon>Agaricomycetidae</taxon>
        <taxon>Agaricales</taxon>
        <taxon>Marasmiineae</taxon>
        <taxon>Omphalotaceae</taxon>
        <taxon>Rhodocollybia</taxon>
    </lineage>
</organism>
<dbReference type="GO" id="GO:0016301">
    <property type="term" value="F:kinase activity"/>
    <property type="evidence" value="ECO:0007669"/>
    <property type="project" value="UniProtKB-KW"/>
</dbReference>
<comment type="caution">
    <text evidence="5">The sequence shown here is derived from an EMBL/GenBank/DDBJ whole genome shotgun (WGS) entry which is preliminary data.</text>
</comment>
<dbReference type="SUPFAM" id="SSF81296">
    <property type="entry name" value="E set domains"/>
    <property type="match status" value="1"/>
</dbReference>
<name>A0A9P5Q8Q9_9AGAR</name>
<dbReference type="EMBL" id="JADNRY010000008">
    <property type="protein sequence ID" value="KAF9075790.1"/>
    <property type="molecule type" value="Genomic_DNA"/>
</dbReference>
<reference evidence="5" key="1">
    <citation type="submission" date="2020-11" db="EMBL/GenBank/DDBJ databases">
        <authorList>
            <consortium name="DOE Joint Genome Institute"/>
            <person name="Ahrendt S."/>
            <person name="Riley R."/>
            <person name="Andreopoulos W."/>
            <person name="Labutti K."/>
            <person name="Pangilinan J."/>
            <person name="Ruiz-Duenas F.J."/>
            <person name="Barrasa J.M."/>
            <person name="Sanchez-Garcia M."/>
            <person name="Camarero S."/>
            <person name="Miyauchi S."/>
            <person name="Serrano A."/>
            <person name="Linde D."/>
            <person name="Babiker R."/>
            <person name="Drula E."/>
            <person name="Ayuso-Fernandez I."/>
            <person name="Pacheco R."/>
            <person name="Padilla G."/>
            <person name="Ferreira P."/>
            <person name="Barriuso J."/>
            <person name="Kellner H."/>
            <person name="Castanera R."/>
            <person name="Alfaro M."/>
            <person name="Ramirez L."/>
            <person name="Pisabarro A.G."/>
            <person name="Kuo A."/>
            <person name="Tritt A."/>
            <person name="Lipzen A."/>
            <person name="He G."/>
            <person name="Yan M."/>
            <person name="Ng V."/>
            <person name="Cullen D."/>
            <person name="Martin F."/>
            <person name="Rosso M.-N."/>
            <person name="Henrissat B."/>
            <person name="Hibbett D."/>
            <person name="Martinez A.T."/>
            <person name="Grigoriev I.V."/>
        </authorList>
    </citation>
    <scope>NUCLEOTIDE SEQUENCE</scope>
    <source>
        <strain evidence="5">AH 40177</strain>
    </source>
</reference>
<evidence type="ECO:0000313" key="6">
    <source>
        <dbReference type="Proteomes" id="UP000772434"/>
    </source>
</evidence>
<keyword evidence="6" id="KW-1185">Reference proteome</keyword>
<dbReference type="AlphaFoldDB" id="A0A9P5Q8Q9"/>
<dbReference type="GO" id="GO:0005634">
    <property type="term" value="C:nucleus"/>
    <property type="evidence" value="ECO:0007669"/>
    <property type="project" value="TreeGrafter"/>
</dbReference>
<dbReference type="GO" id="GO:0007165">
    <property type="term" value="P:signal transduction"/>
    <property type="evidence" value="ECO:0007669"/>
    <property type="project" value="TreeGrafter"/>
</dbReference>
<dbReference type="CDD" id="cd02859">
    <property type="entry name" value="E_set_AMPKbeta_like_N"/>
    <property type="match status" value="1"/>
</dbReference>
<dbReference type="Proteomes" id="UP000772434">
    <property type="component" value="Unassembled WGS sequence"/>
</dbReference>
<dbReference type="Gene3D" id="6.20.250.60">
    <property type="match status" value="1"/>
</dbReference>
<feature type="domain" description="Association with the SNF1 complex (ASC)" evidence="4">
    <location>
        <begin position="291"/>
        <end position="497"/>
    </location>
</feature>
<feature type="region of interest" description="Disordered" evidence="3">
    <location>
        <begin position="135"/>
        <end position="155"/>
    </location>
</feature>
<feature type="region of interest" description="Disordered" evidence="3">
    <location>
        <begin position="100"/>
        <end position="123"/>
    </location>
</feature>
<gene>
    <name evidence="5" type="ORF">BDP27DRAFT_1414961</name>
</gene>
<dbReference type="PANTHER" id="PTHR10343">
    <property type="entry name" value="5'-AMP-ACTIVATED PROTEIN KINASE , BETA SUBUNIT"/>
    <property type="match status" value="1"/>
</dbReference>
<dbReference type="Pfam" id="PF16561">
    <property type="entry name" value="AMPK1_CBM"/>
    <property type="match status" value="1"/>
</dbReference>
<feature type="region of interest" description="Disordered" evidence="3">
    <location>
        <begin position="1"/>
        <end position="74"/>
    </location>
</feature>
<evidence type="ECO:0000256" key="2">
    <source>
        <dbReference type="ARBA" id="ARBA00038216"/>
    </source>
</evidence>
<sequence length="497" mass="54183">MGNSASSSSSKSPTGKVRRLPADTQSAPIKRRGTSLDLPDLINHPLASEPRTIPQRQEKKEVRYAQQTSTLEQNVKRVQHEAQLHYVPSVPRVVAFESISPPPELTSESPNQSESEPDSDLSSAPIIIRSSIPMLLAGPDGDENEESPEPAAGNIDKKIYWHEGGTSVFLVHAAENGNVKTMMDKEEADSIFSTTISLPPGTHHFRFFVDGQWRVDSNLPQAVDDLGSLANYITVELSANNSPTVASPVIVSPQRPLDRDLFPLGRLSLGRSFWSASTDNSDYDQDLEDVGPHTLQWTTEIPLELIEAFTEEENYLALAALQLEMQQMRLRSGVGPVVQTGFTPSPKHPAIPYLPRYLDKLILNTSLSQTVGRSSDRRKRGGKDKDPRDADVYSAIVSRPLPVTTASGTDITRSFGLRAADPERMVPVIEDDTTSASAAANALAFASIADDASVLPVPSHAVLHHLSTTAINDGVLAIASTVRYRKKYLTTVYYTSA</sequence>
<evidence type="ECO:0000259" key="4">
    <source>
        <dbReference type="SMART" id="SM01010"/>
    </source>
</evidence>
<dbReference type="Pfam" id="PF04739">
    <property type="entry name" value="AMPKBI"/>
    <property type="match status" value="1"/>
</dbReference>
<proteinExistence type="inferred from homology"/>
<dbReference type="InterPro" id="IPR032640">
    <property type="entry name" value="AMPK1_CBM"/>
</dbReference>
<feature type="compositionally biased region" description="Low complexity" evidence="3">
    <location>
        <begin position="1"/>
        <end position="12"/>
    </location>
</feature>
<dbReference type="InterPro" id="IPR014756">
    <property type="entry name" value="Ig_E-set"/>
</dbReference>
<dbReference type="Gene3D" id="2.60.40.10">
    <property type="entry name" value="Immunoglobulins"/>
    <property type="match status" value="1"/>
</dbReference>
<comment type="similarity">
    <text evidence="2">Belongs to the CRP1/MDG1 family.</text>
</comment>
<evidence type="ECO:0000256" key="3">
    <source>
        <dbReference type="SAM" id="MobiDB-lite"/>
    </source>
</evidence>
<dbReference type="SUPFAM" id="SSF160219">
    <property type="entry name" value="AMPKBI-like"/>
    <property type="match status" value="1"/>
</dbReference>
<dbReference type="GO" id="GO:0005737">
    <property type="term" value="C:cytoplasm"/>
    <property type="evidence" value="ECO:0007669"/>
    <property type="project" value="TreeGrafter"/>
</dbReference>
<accession>A0A9P5Q8Q9</accession>
<keyword evidence="5" id="KW-0418">Kinase</keyword>
<comment type="similarity">
    <text evidence="1">Belongs to the 5'-AMP-activated protein kinase beta subunit family.</text>
</comment>
<dbReference type="GO" id="GO:0019901">
    <property type="term" value="F:protein kinase binding"/>
    <property type="evidence" value="ECO:0007669"/>
    <property type="project" value="TreeGrafter"/>
</dbReference>
<dbReference type="InterPro" id="IPR050827">
    <property type="entry name" value="CRP1_MDG1_kinase"/>
</dbReference>
<keyword evidence="5" id="KW-0808">Transferase</keyword>